<dbReference type="SUPFAM" id="SSF53335">
    <property type="entry name" value="S-adenosyl-L-methionine-dependent methyltransferases"/>
    <property type="match status" value="1"/>
</dbReference>
<dbReference type="Gene3D" id="3.40.50.150">
    <property type="entry name" value="Vaccinia Virus protein VP39"/>
    <property type="match status" value="1"/>
</dbReference>
<dbReference type="GO" id="GO:0032259">
    <property type="term" value="P:methylation"/>
    <property type="evidence" value="ECO:0007669"/>
    <property type="project" value="UniProtKB-KW"/>
</dbReference>
<dbReference type="GO" id="GO:0032991">
    <property type="term" value="C:protein-containing complex"/>
    <property type="evidence" value="ECO:0007669"/>
    <property type="project" value="TreeGrafter"/>
</dbReference>
<dbReference type="AlphaFoldDB" id="A0AAJ0DC43"/>
<accession>A0AAJ0DC43</accession>
<dbReference type="Pfam" id="PF10294">
    <property type="entry name" value="Methyltransf_16"/>
    <property type="match status" value="1"/>
</dbReference>
<dbReference type="InterPro" id="IPR029063">
    <property type="entry name" value="SAM-dependent_MTases_sf"/>
</dbReference>
<dbReference type="InterPro" id="IPR019410">
    <property type="entry name" value="Methyltransf_16"/>
</dbReference>
<dbReference type="EMBL" id="JAWDJX010000027">
    <property type="protein sequence ID" value="KAK3051223.1"/>
    <property type="molecule type" value="Genomic_DNA"/>
</dbReference>
<keyword evidence="2" id="KW-1185">Reference proteome</keyword>
<keyword evidence="1" id="KW-0687">Ribonucleoprotein</keyword>
<dbReference type="PANTHER" id="PTHR14614:SF109">
    <property type="entry name" value="RIBOSOMAL LYSINE N-METHYLTRANSFERASE 5"/>
    <property type="match status" value="1"/>
</dbReference>
<dbReference type="GO" id="GO:0005829">
    <property type="term" value="C:cytosol"/>
    <property type="evidence" value="ECO:0007669"/>
    <property type="project" value="TreeGrafter"/>
</dbReference>
<keyword evidence="1" id="KW-0808">Transferase</keyword>
<keyword evidence="1" id="KW-0489">Methyltransferase</keyword>
<reference evidence="1" key="1">
    <citation type="submission" date="2023-04" db="EMBL/GenBank/DDBJ databases">
        <title>Black Yeasts Isolated from many extreme environments.</title>
        <authorList>
            <person name="Coleine C."/>
            <person name="Stajich J.E."/>
            <person name="Selbmann L."/>
        </authorList>
    </citation>
    <scope>NUCLEOTIDE SEQUENCE</scope>
    <source>
        <strain evidence="1">CCFEE 5312</strain>
    </source>
</reference>
<dbReference type="PANTHER" id="PTHR14614">
    <property type="entry name" value="HEPATOCELLULAR CARCINOMA-ASSOCIATED ANTIGEN"/>
    <property type="match status" value="1"/>
</dbReference>
<evidence type="ECO:0000313" key="2">
    <source>
        <dbReference type="Proteomes" id="UP001271007"/>
    </source>
</evidence>
<keyword evidence="1" id="KW-0689">Ribosomal protein</keyword>
<organism evidence="1 2">
    <name type="scientific">Extremus antarcticus</name>
    <dbReference type="NCBI Taxonomy" id="702011"/>
    <lineage>
        <taxon>Eukaryota</taxon>
        <taxon>Fungi</taxon>
        <taxon>Dikarya</taxon>
        <taxon>Ascomycota</taxon>
        <taxon>Pezizomycotina</taxon>
        <taxon>Dothideomycetes</taxon>
        <taxon>Dothideomycetidae</taxon>
        <taxon>Mycosphaerellales</taxon>
        <taxon>Extremaceae</taxon>
        <taxon>Extremus</taxon>
    </lineage>
</organism>
<proteinExistence type="predicted"/>
<name>A0AAJ0DC43_9PEZI</name>
<gene>
    <name evidence="1" type="primary">RKM5</name>
    <name evidence="1" type="ORF">LTR09_007619</name>
</gene>
<dbReference type="GO" id="GO:0005840">
    <property type="term" value="C:ribosome"/>
    <property type="evidence" value="ECO:0007669"/>
    <property type="project" value="UniProtKB-KW"/>
</dbReference>
<evidence type="ECO:0000313" key="1">
    <source>
        <dbReference type="EMBL" id="KAK3051223.1"/>
    </source>
</evidence>
<protein>
    <submittedName>
        <fullName evidence="1">Ribosomal protein lysine methyltransferase</fullName>
    </submittedName>
</protein>
<comment type="caution">
    <text evidence="1">The sequence shown here is derived from an EMBL/GenBank/DDBJ whole genome shotgun (WGS) entry which is preliminary data.</text>
</comment>
<dbReference type="GO" id="GO:0008757">
    <property type="term" value="F:S-adenosylmethionine-dependent methyltransferase activity"/>
    <property type="evidence" value="ECO:0007669"/>
    <property type="project" value="UniProtKB-ARBA"/>
</dbReference>
<sequence length="291" mass="32131">MDSFLLALGDEITDVDEETFYIFSQNQSSSRDLGMINAKAEEVELSINGRDFTIKQSPGVLQSTREGGTTGAALWRACVLFAEWLAWPKSPLFAYSLLTPNSVALELGAGISGLMPLTLSPRVSRVVATDQQYALKLLQENLTNNLPAIKTKSSKGHSSKSQSHHSDIDILPLDWETSDIASFLTTHDLHNGVDAVLVCDCIFNYALIKPLVQTCVEVCKARQTLQSTPNPEASPTVCVIAQQLRQPDVFEQWLQSFMASFRVWRLPDDMLTDGLKEGSGYVIHVGILREQ</sequence>
<dbReference type="Proteomes" id="UP001271007">
    <property type="component" value="Unassembled WGS sequence"/>
</dbReference>